<dbReference type="InterPro" id="IPR012347">
    <property type="entry name" value="Ferritin-like"/>
</dbReference>
<dbReference type="SUPFAM" id="SSF47240">
    <property type="entry name" value="Ferritin-like"/>
    <property type="match status" value="1"/>
</dbReference>
<dbReference type="EMBL" id="LLZH01000312">
    <property type="protein sequence ID" value="KUL25610.1"/>
    <property type="molecule type" value="Genomic_DNA"/>
</dbReference>
<reference evidence="2 3" key="1">
    <citation type="submission" date="2015-10" db="EMBL/GenBank/DDBJ databases">
        <authorList>
            <person name="Gilbert D.G."/>
        </authorList>
    </citation>
    <scope>NUCLEOTIDE SEQUENCE [LARGE SCALE GENOMIC DNA]</scope>
    <source>
        <strain evidence="2 3">NRRL B-16712</strain>
    </source>
</reference>
<dbReference type="InterPro" id="IPR019243">
    <property type="entry name" value="DUF2202"/>
</dbReference>
<feature type="domain" description="DUF2202" evidence="1">
    <location>
        <begin position="2"/>
        <end position="126"/>
    </location>
</feature>
<protein>
    <recommendedName>
        <fullName evidence="1">DUF2202 domain-containing protein</fullName>
    </recommendedName>
</protein>
<dbReference type="AlphaFoldDB" id="A0A101JF24"/>
<proteinExistence type="predicted"/>
<dbReference type="InterPro" id="IPR009078">
    <property type="entry name" value="Ferritin-like_SF"/>
</dbReference>
<sequence>MEKLAHALYATFGASYDAAVFDHIAAAETRHLSAVRILLQRYGVSDPTAGQPVGTCTDKAAQATYDKLLAQGKQSRAAALAADQQVERDDTADLTAAANGLTAPDLQQACANLLAASQRHLTAFTRWSNR</sequence>
<dbReference type="Pfam" id="PF09968">
    <property type="entry name" value="DUF2202"/>
    <property type="match status" value="1"/>
</dbReference>
<name>A0A101JF24_9ACTN</name>
<keyword evidence="3" id="KW-1185">Reference proteome</keyword>
<gene>
    <name evidence="2" type="ORF">ADL15_40415</name>
</gene>
<evidence type="ECO:0000259" key="1">
    <source>
        <dbReference type="Pfam" id="PF09968"/>
    </source>
</evidence>
<evidence type="ECO:0000313" key="2">
    <source>
        <dbReference type="EMBL" id="KUL25610.1"/>
    </source>
</evidence>
<dbReference type="Proteomes" id="UP000053244">
    <property type="component" value="Unassembled WGS sequence"/>
</dbReference>
<evidence type="ECO:0000313" key="3">
    <source>
        <dbReference type="Proteomes" id="UP000053244"/>
    </source>
</evidence>
<organism evidence="2 3">
    <name type="scientific">Actinoplanes awajinensis subsp. mycoplanecinus</name>
    <dbReference type="NCBI Taxonomy" id="135947"/>
    <lineage>
        <taxon>Bacteria</taxon>
        <taxon>Bacillati</taxon>
        <taxon>Actinomycetota</taxon>
        <taxon>Actinomycetes</taxon>
        <taxon>Micromonosporales</taxon>
        <taxon>Micromonosporaceae</taxon>
        <taxon>Actinoplanes</taxon>
    </lineage>
</organism>
<dbReference type="Gene3D" id="1.20.1260.10">
    <property type="match status" value="1"/>
</dbReference>
<comment type="caution">
    <text evidence="2">The sequence shown here is derived from an EMBL/GenBank/DDBJ whole genome shotgun (WGS) entry which is preliminary data.</text>
</comment>
<accession>A0A101JF24</accession>